<accession>A0A3M9Y6E3</accession>
<dbReference type="GO" id="GO:0005634">
    <property type="term" value="C:nucleus"/>
    <property type="evidence" value="ECO:0007669"/>
    <property type="project" value="UniProtKB-SubCell"/>
</dbReference>
<dbReference type="SUPFAM" id="SSF57701">
    <property type="entry name" value="Zn2/Cys6 DNA-binding domain"/>
    <property type="match status" value="1"/>
</dbReference>
<dbReference type="EMBL" id="RBVV01000069">
    <property type="protein sequence ID" value="RNJ55841.1"/>
    <property type="molecule type" value="Genomic_DNA"/>
</dbReference>
<dbReference type="GO" id="GO:0008270">
    <property type="term" value="F:zinc ion binding"/>
    <property type="evidence" value="ECO:0007669"/>
    <property type="project" value="InterPro"/>
</dbReference>
<feature type="domain" description="Zn(2)-C6 fungal-type" evidence="5">
    <location>
        <begin position="15"/>
        <end position="45"/>
    </location>
</feature>
<dbReference type="InterPro" id="IPR036864">
    <property type="entry name" value="Zn2-C6_fun-type_DNA-bd_sf"/>
</dbReference>
<dbReference type="Gene3D" id="4.10.240.10">
    <property type="entry name" value="Zn(2)-C6 fungal-type DNA-binding domain"/>
    <property type="match status" value="1"/>
</dbReference>
<dbReference type="CDD" id="cd00067">
    <property type="entry name" value="GAL4"/>
    <property type="match status" value="1"/>
</dbReference>
<keyword evidence="7" id="KW-1185">Reference proteome</keyword>
<feature type="region of interest" description="Disordered" evidence="4">
    <location>
        <begin position="95"/>
        <end position="126"/>
    </location>
</feature>
<reference evidence="6 7" key="1">
    <citation type="submission" date="2018-10" db="EMBL/GenBank/DDBJ databases">
        <title>Genome sequence of Verticillium nonalfalfae VnAa140.</title>
        <authorList>
            <person name="Stajich J.E."/>
            <person name="Kasson M.T."/>
        </authorList>
    </citation>
    <scope>NUCLEOTIDE SEQUENCE [LARGE SCALE GENOMIC DNA]</scope>
    <source>
        <strain evidence="6 7">VnAa140</strain>
    </source>
</reference>
<evidence type="ECO:0000256" key="3">
    <source>
        <dbReference type="ARBA" id="ARBA00023242"/>
    </source>
</evidence>
<dbReference type="Pfam" id="PF00172">
    <property type="entry name" value="Zn_clus"/>
    <property type="match status" value="1"/>
</dbReference>
<dbReference type="GO" id="GO:0000981">
    <property type="term" value="F:DNA-binding transcription factor activity, RNA polymerase II-specific"/>
    <property type="evidence" value="ECO:0007669"/>
    <property type="project" value="InterPro"/>
</dbReference>
<protein>
    <recommendedName>
        <fullName evidence="5">Zn(2)-C6 fungal-type domain-containing protein</fullName>
    </recommendedName>
</protein>
<evidence type="ECO:0000256" key="2">
    <source>
        <dbReference type="ARBA" id="ARBA00022723"/>
    </source>
</evidence>
<feature type="compositionally biased region" description="Polar residues" evidence="4">
    <location>
        <begin position="104"/>
        <end position="126"/>
    </location>
</feature>
<feature type="compositionally biased region" description="Acidic residues" evidence="4">
    <location>
        <begin position="152"/>
        <end position="164"/>
    </location>
</feature>
<dbReference type="InterPro" id="IPR001138">
    <property type="entry name" value="Zn2Cys6_DnaBD"/>
</dbReference>
<feature type="compositionally biased region" description="Low complexity" evidence="4">
    <location>
        <begin position="168"/>
        <end position="178"/>
    </location>
</feature>
<evidence type="ECO:0000256" key="1">
    <source>
        <dbReference type="ARBA" id="ARBA00004123"/>
    </source>
</evidence>
<proteinExistence type="predicted"/>
<dbReference type="PROSITE" id="PS00463">
    <property type="entry name" value="ZN2_CY6_FUNGAL_1"/>
    <property type="match status" value="1"/>
</dbReference>
<dbReference type="Proteomes" id="UP000267145">
    <property type="component" value="Unassembled WGS sequence"/>
</dbReference>
<dbReference type="CDD" id="cd12148">
    <property type="entry name" value="fungal_TF_MHR"/>
    <property type="match status" value="1"/>
</dbReference>
<dbReference type="RefSeq" id="XP_028493999.1">
    <property type="nucleotide sequence ID" value="XM_028642137.1"/>
</dbReference>
<dbReference type="PROSITE" id="PS50048">
    <property type="entry name" value="ZN2_CY6_FUNGAL_2"/>
    <property type="match status" value="1"/>
</dbReference>
<dbReference type="PANTHER" id="PTHR31001">
    <property type="entry name" value="UNCHARACTERIZED TRANSCRIPTIONAL REGULATORY PROTEIN"/>
    <property type="match status" value="1"/>
</dbReference>
<dbReference type="GO" id="GO:0003677">
    <property type="term" value="F:DNA binding"/>
    <property type="evidence" value="ECO:0007669"/>
    <property type="project" value="InterPro"/>
</dbReference>
<comment type="caution">
    <text evidence="6">The sequence shown here is derived from an EMBL/GenBank/DDBJ whole genome shotgun (WGS) entry which is preliminary data.</text>
</comment>
<dbReference type="InterPro" id="IPR050613">
    <property type="entry name" value="Sec_Metabolite_Reg"/>
</dbReference>
<dbReference type="AlphaFoldDB" id="A0A3M9Y6E3"/>
<dbReference type="PANTHER" id="PTHR31001:SF50">
    <property type="entry name" value="ZN(II)2CYS6 TRANSCRIPTION FACTOR (EUROFUNG)"/>
    <property type="match status" value="1"/>
</dbReference>
<evidence type="ECO:0000313" key="7">
    <source>
        <dbReference type="Proteomes" id="UP000267145"/>
    </source>
</evidence>
<organism evidence="6 7">
    <name type="scientific">Verticillium nonalfalfae</name>
    <dbReference type="NCBI Taxonomy" id="1051616"/>
    <lineage>
        <taxon>Eukaryota</taxon>
        <taxon>Fungi</taxon>
        <taxon>Dikarya</taxon>
        <taxon>Ascomycota</taxon>
        <taxon>Pezizomycotina</taxon>
        <taxon>Sordariomycetes</taxon>
        <taxon>Hypocreomycetidae</taxon>
        <taxon>Glomerellales</taxon>
        <taxon>Plectosphaerellaceae</taxon>
        <taxon>Verticillium</taxon>
    </lineage>
</organism>
<dbReference type="InterPro" id="IPR007219">
    <property type="entry name" value="XnlR_reg_dom"/>
</dbReference>
<gene>
    <name evidence="6" type="ORF">D7B24_008040</name>
</gene>
<evidence type="ECO:0000256" key="4">
    <source>
        <dbReference type="SAM" id="MobiDB-lite"/>
    </source>
</evidence>
<comment type="subcellular location">
    <subcellularLocation>
        <location evidence="1">Nucleus</location>
    </subcellularLocation>
</comment>
<dbReference type="GeneID" id="39611729"/>
<keyword evidence="2" id="KW-0479">Metal-binding</keyword>
<dbReference type="SMART" id="SM00906">
    <property type="entry name" value="Fungal_trans"/>
    <property type="match status" value="1"/>
</dbReference>
<dbReference type="GO" id="GO:0006351">
    <property type="term" value="P:DNA-templated transcription"/>
    <property type="evidence" value="ECO:0007669"/>
    <property type="project" value="InterPro"/>
</dbReference>
<dbReference type="SMART" id="SM00066">
    <property type="entry name" value="GAL4"/>
    <property type="match status" value="1"/>
</dbReference>
<evidence type="ECO:0000259" key="5">
    <source>
        <dbReference type="PROSITE" id="PS50048"/>
    </source>
</evidence>
<sequence>MPPLSQQDPSNKPLSCASCRQRKIKCDKIEPRCTQCARSALDCVFPARKRTRKPRQARQSELLNRIHRLESIVGKVESAVAKPPLGTFIKVESDAPHAQEQRESPGNTVTNAGPATTSSSRETSVAPNNYLSSDFWSNLCDEVDGIKQALDQESESDKSDDDEGLFFSSESPSQTHSSPGATSGLIMTFSGDINPYGPQHPSQAQIRHLSRTYFTNVDPVIKILHRPTAAAELNHFADSLDAKTLSNDTAALFFAMYYAAATSMSHEECLVFLSEDRSSIIRRYQHNLERALHRADYLCSSMLKTIQAFTIYVAVLRSHGASRPSWALLGLLIRLAQGQGLHREGALLPNLSPYETELRRRLWWMIIVLDVRAAEDRGTEVIILPGSYDTHMVANINDEDFGPDTLTKLVDRSGPTDMSFGYATAMASGTLGSIKHPPIQHLNPDIDDAATLSSVSSPSLGTALNSTTEEVIVRQAQRLEALFLTPPTAPSLAIDNHPAAGPAAITTRVIILKLWLSLQYPFQHRPASLHPPRLRVPRPTMLRTAISVLELVHHARQHPQAARFHWWYDMYPQWHPLAVALAELCAQTEGELVDRAWVVVEGAVPRLENMVADTRKGPLWRPVKKLLKKARGLRAEALNRRGSGVTDAPHGTSVAVVEENNDSVTDVVMLPAATELSVEPYAADAGDAQADLSFLGEPWQWDNAQELYDEWVAPVEGGDPSMDWTTWNEFLADAQVEGSPSE</sequence>
<evidence type="ECO:0000313" key="6">
    <source>
        <dbReference type="EMBL" id="RNJ55841.1"/>
    </source>
</evidence>
<keyword evidence="3" id="KW-0539">Nucleus</keyword>
<feature type="region of interest" description="Disordered" evidence="4">
    <location>
        <begin position="152"/>
        <end position="184"/>
    </location>
</feature>
<dbReference type="Pfam" id="PF04082">
    <property type="entry name" value="Fungal_trans"/>
    <property type="match status" value="1"/>
</dbReference>
<name>A0A3M9Y6E3_9PEZI</name>